<reference evidence="1 2" key="1">
    <citation type="submission" date="2021-06" db="EMBL/GenBank/DDBJ databases">
        <title>Caerostris extrusa draft genome.</title>
        <authorList>
            <person name="Kono N."/>
            <person name="Arakawa K."/>
        </authorList>
    </citation>
    <scope>NUCLEOTIDE SEQUENCE [LARGE SCALE GENOMIC DNA]</scope>
</reference>
<evidence type="ECO:0000313" key="1">
    <source>
        <dbReference type="EMBL" id="GIY16352.1"/>
    </source>
</evidence>
<dbReference type="AlphaFoldDB" id="A0AAV4R7J0"/>
<dbReference type="EMBL" id="BPLR01007363">
    <property type="protein sequence ID" value="GIY16352.1"/>
    <property type="molecule type" value="Genomic_DNA"/>
</dbReference>
<organism evidence="1 2">
    <name type="scientific">Caerostris extrusa</name>
    <name type="common">Bark spider</name>
    <name type="synonym">Caerostris bankana</name>
    <dbReference type="NCBI Taxonomy" id="172846"/>
    <lineage>
        <taxon>Eukaryota</taxon>
        <taxon>Metazoa</taxon>
        <taxon>Ecdysozoa</taxon>
        <taxon>Arthropoda</taxon>
        <taxon>Chelicerata</taxon>
        <taxon>Arachnida</taxon>
        <taxon>Araneae</taxon>
        <taxon>Araneomorphae</taxon>
        <taxon>Entelegynae</taxon>
        <taxon>Araneoidea</taxon>
        <taxon>Araneidae</taxon>
        <taxon>Caerostris</taxon>
    </lineage>
</organism>
<protein>
    <submittedName>
        <fullName evidence="1">Uncharacterized protein</fullName>
    </submittedName>
</protein>
<dbReference type="Proteomes" id="UP001054945">
    <property type="component" value="Unassembled WGS sequence"/>
</dbReference>
<name>A0AAV4R7J0_CAEEX</name>
<sequence>MQILKPFGESDGKFSRRLSPSCCISISLSVFVNLNMRLPTMLSPWWNSSHYPLRGSGRMKFPDNAATQEVLGLITDAGH</sequence>
<comment type="caution">
    <text evidence="1">The sequence shown here is derived from an EMBL/GenBank/DDBJ whole genome shotgun (WGS) entry which is preliminary data.</text>
</comment>
<gene>
    <name evidence="1" type="ORF">CEXT_198381</name>
</gene>
<accession>A0AAV4R7J0</accession>
<keyword evidence="2" id="KW-1185">Reference proteome</keyword>
<evidence type="ECO:0000313" key="2">
    <source>
        <dbReference type="Proteomes" id="UP001054945"/>
    </source>
</evidence>
<proteinExistence type="predicted"/>